<dbReference type="SUPFAM" id="SSF50692">
    <property type="entry name" value="ADC-like"/>
    <property type="match status" value="1"/>
</dbReference>
<dbReference type="EMBL" id="UOEA01000032">
    <property type="protein sequence ID" value="VAV82887.1"/>
    <property type="molecule type" value="Genomic_DNA"/>
</dbReference>
<dbReference type="GO" id="GO:0015940">
    <property type="term" value="P:pantothenate biosynthetic process"/>
    <property type="evidence" value="ECO:0007669"/>
    <property type="project" value="UniProtKB-KW"/>
</dbReference>
<evidence type="ECO:0000256" key="6">
    <source>
        <dbReference type="ARBA" id="ARBA00023239"/>
    </source>
</evidence>
<keyword evidence="6 9" id="KW-0456">Lyase</keyword>
<evidence type="ECO:0000256" key="3">
    <source>
        <dbReference type="ARBA" id="ARBA00022793"/>
    </source>
</evidence>
<dbReference type="HAMAP" id="MF_00446">
    <property type="entry name" value="PanD"/>
    <property type="match status" value="1"/>
</dbReference>
<keyword evidence="1" id="KW-0963">Cytoplasm</keyword>
<dbReference type="GO" id="GO:0006523">
    <property type="term" value="P:alanine biosynthetic process"/>
    <property type="evidence" value="ECO:0007669"/>
    <property type="project" value="InterPro"/>
</dbReference>
<dbReference type="PIRSF" id="PIRSF006246">
    <property type="entry name" value="Asp_decarbox"/>
    <property type="match status" value="1"/>
</dbReference>
<accession>A0A3B0QT33</accession>
<evidence type="ECO:0000256" key="2">
    <source>
        <dbReference type="ARBA" id="ARBA00022655"/>
    </source>
</evidence>
<proteinExistence type="inferred from homology"/>
<evidence type="ECO:0000256" key="7">
    <source>
        <dbReference type="ARBA" id="ARBA00023270"/>
    </source>
</evidence>
<evidence type="ECO:0000256" key="8">
    <source>
        <dbReference type="ARBA" id="ARBA00023317"/>
    </source>
</evidence>
<keyword evidence="4" id="KW-0068">Autocatalytic cleavage</keyword>
<reference evidence="9" key="1">
    <citation type="submission" date="2018-06" db="EMBL/GenBank/DDBJ databases">
        <authorList>
            <person name="Zhirakovskaya E."/>
        </authorList>
    </citation>
    <scope>NUCLEOTIDE SEQUENCE</scope>
</reference>
<evidence type="ECO:0000256" key="4">
    <source>
        <dbReference type="ARBA" id="ARBA00022813"/>
    </source>
</evidence>
<dbReference type="Gene3D" id="2.40.40.20">
    <property type="match status" value="1"/>
</dbReference>
<dbReference type="EC" id="4.1.1.11" evidence="9"/>
<dbReference type="GO" id="GO:0005829">
    <property type="term" value="C:cytosol"/>
    <property type="evidence" value="ECO:0007669"/>
    <property type="project" value="TreeGrafter"/>
</dbReference>
<organism evidence="9">
    <name type="scientific">hydrothermal vent metagenome</name>
    <dbReference type="NCBI Taxonomy" id="652676"/>
    <lineage>
        <taxon>unclassified sequences</taxon>
        <taxon>metagenomes</taxon>
        <taxon>ecological metagenomes</taxon>
    </lineage>
</organism>
<keyword evidence="5" id="KW-0865">Zymogen</keyword>
<gene>
    <name evidence="9" type="ORF">MNBD_DELTA01-2068</name>
</gene>
<dbReference type="InterPro" id="IPR003190">
    <property type="entry name" value="Asp_decarbox"/>
</dbReference>
<keyword evidence="8" id="KW-0670">Pyruvate</keyword>
<evidence type="ECO:0000256" key="5">
    <source>
        <dbReference type="ARBA" id="ARBA00023145"/>
    </source>
</evidence>
<evidence type="ECO:0000256" key="1">
    <source>
        <dbReference type="ARBA" id="ARBA00022490"/>
    </source>
</evidence>
<protein>
    <submittedName>
        <fullName evidence="9">Aspartate 1-decarboxylase</fullName>
        <ecNumber evidence="9">4.1.1.11</ecNumber>
    </submittedName>
</protein>
<dbReference type="Pfam" id="PF02261">
    <property type="entry name" value="Asp_decarbox"/>
    <property type="match status" value="1"/>
</dbReference>
<keyword evidence="2" id="KW-0566">Pantothenate biosynthesis</keyword>
<keyword evidence="3" id="KW-0210">Decarboxylase</keyword>
<evidence type="ECO:0000313" key="9">
    <source>
        <dbReference type="EMBL" id="VAV82887.1"/>
    </source>
</evidence>
<name>A0A3B0QT33_9ZZZZ</name>
<dbReference type="PANTHER" id="PTHR21012">
    <property type="entry name" value="ASPARTATE 1-DECARBOXYLASE"/>
    <property type="match status" value="1"/>
</dbReference>
<dbReference type="PANTHER" id="PTHR21012:SF0">
    <property type="entry name" value="ASPARTATE 1-DECARBOXYLASE"/>
    <property type="match status" value="1"/>
</dbReference>
<dbReference type="AlphaFoldDB" id="A0A3B0QT33"/>
<dbReference type="CDD" id="cd06919">
    <property type="entry name" value="Asp_decarbox"/>
    <property type="match status" value="1"/>
</dbReference>
<sequence>MQRMMLKGKIHRATVTDADLEYEGSVAIDAGLLEAAGILPYEKVAIYNITNGNRLETYAIVAPEGSGEVCINGAAAHLAGKGDIVIIACYAGMTEAEAEAHRPSLVYVDENNMVKELKSSIGQPGTAYG</sequence>
<dbReference type="GO" id="GO:0004068">
    <property type="term" value="F:aspartate 1-decarboxylase activity"/>
    <property type="evidence" value="ECO:0007669"/>
    <property type="project" value="UniProtKB-EC"/>
</dbReference>
<dbReference type="InterPro" id="IPR009010">
    <property type="entry name" value="Asp_de-COase-like_dom_sf"/>
</dbReference>
<dbReference type="NCBIfam" id="TIGR00223">
    <property type="entry name" value="panD"/>
    <property type="match status" value="1"/>
</dbReference>
<keyword evidence="7" id="KW-0704">Schiff base</keyword>